<dbReference type="PRINTS" id="PR00702">
    <property type="entry name" value="ACRIFLAVINRP"/>
</dbReference>
<evidence type="ECO:0000259" key="12">
    <source>
        <dbReference type="Pfam" id="PF22599"/>
    </source>
</evidence>
<dbReference type="Gene3D" id="3.30.1360.200">
    <property type="match status" value="1"/>
</dbReference>
<dbReference type="InterPro" id="IPR005791">
    <property type="entry name" value="SecD"/>
</dbReference>
<keyword evidence="5 9" id="KW-0653">Protein transport</keyword>
<dbReference type="Gene3D" id="1.20.1640.10">
    <property type="entry name" value="Multidrug efflux transporter AcrB transmembrane domain"/>
    <property type="match status" value="1"/>
</dbReference>
<dbReference type="SUPFAM" id="SSF82866">
    <property type="entry name" value="Multidrug efflux transporter AcrB transmembrane domain"/>
    <property type="match status" value="1"/>
</dbReference>
<feature type="transmembrane region" description="Helical" evidence="9">
    <location>
        <begin position="12"/>
        <end position="35"/>
    </location>
</feature>
<comment type="function">
    <text evidence="9">Part of the Sec protein translocase complex. Interacts with the SecYEG preprotein conducting channel. SecDF uses the proton motive force (PMF) to complete protein translocation after the ATP-dependent function of SecA.</text>
</comment>
<keyword evidence="7 9" id="KW-0811">Translocation</keyword>
<dbReference type="HAMAP" id="MF_01463_B">
    <property type="entry name" value="SecD_B"/>
    <property type="match status" value="1"/>
</dbReference>
<dbReference type="EMBL" id="BAAFGK010000002">
    <property type="protein sequence ID" value="GAB0056489.1"/>
    <property type="molecule type" value="Genomic_DNA"/>
</dbReference>
<evidence type="ECO:0000256" key="4">
    <source>
        <dbReference type="ARBA" id="ARBA00022692"/>
    </source>
</evidence>
<evidence type="ECO:0000256" key="1">
    <source>
        <dbReference type="ARBA" id="ARBA00004651"/>
    </source>
</evidence>
<feature type="transmembrane region" description="Helical" evidence="9">
    <location>
        <begin position="419"/>
        <end position="440"/>
    </location>
</feature>
<dbReference type="Pfam" id="PF22599">
    <property type="entry name" value="SecDF_P1_head"/>
    <property type="match status" value="1"/>
</dbReference>
<evidence type="ECO:0000256" key="9">
    <source>
        <dbReference type="HAMAP-Rule" id="MF_01463"/>
    </source>
</evidence>
<comment type="subunit">
    <text evidence="9">Forms a complex with SecF. Part of the essential Sec protein translocation apparatus which comprises SecA, SecYEG and auxiliary proteins SecDF-YajC and YidC.</text>
</comment>
<reference evidence="13 14" key="1">
    <citation type="submission" date="2024-05" db="EMBL/GenBank/DDBJ databases">
        <authorList>
            <consortium name="Candidatus Magnetaquicoccaceae bacterium FCR-1 genome sequencing consortium"/>
            <person name="Shimoshige H."/>
            <person name="Shimamura S."/>
            <person name="Taoka A."/>
            <person name="Kobayashi H."/>
            <person name="Maekawa T."/>
        </authorList>
    </citation>
    <scope>NUCLEOTIDE SEQUENCE [LARGE SCALE GENOMIC DNA]</scope>
    <source>
        <strain evidence="13 14">FCR-1</strain>
    </source>
</reference>
<keyword evidence="6 9" id="KW-1133">Transmembrane helix</keyword>
<keyword evidence="2 9" id="KW-0813">Transport</keyword>
<evidence type="ECO:0000259" key="11">
    <source>
        <dbReference type="Pfam" id="PF21760"/>
    </source>
</evidence>
<comment type="similarity">
    <text evidence="9">Belongs to the SecD/SecF family. SecD subfamily.</text>
</comment>
<evidence type="ECO:0000313" key="14">
    <source>
        <dbReference type="Proteomes" id="UP001628193"/>
    </source>
</evidence>
<name>A0ABQ0C6H5_9PROT</name>
<comment type="caution">
    <text evidence="13">The sequence shown here is derived from an EMBL/GenBank/DDBJ whole genome shotgun (WGS) entry which is preliminary data.</text>
</comment>
<dbReference type="Proteomes" id="UP001628193">
    <property type="component" value="Unassembled WGS sequence"/>
</dbReference>
<keyword evidence="14" id="KW-1185">Reference proteome</keyword>
<protein>
    <recommendedName>
        <fullName evidence="9">Protein translocase subunit SecD</fullName>
    </recommendedName>
</protein>
<dbReference type="Pfam" id="PF02355">
    <property type="entry name" value="SecD_SecF_C"/>
    <property type="match status" value="1"/>
</dbReference>
<reference evidence="13 14" key="2">
    <citation type="submission" date="2024-09" db="EMBL/GenBank/DDBJ databases">
        <title>Draft genome sequence of Candidatus Magnetaquicoccaceae bacterium FCR-1.</title>
        <authorList>
            <person name="Shimoshige H."/>
            <person name="Shimamura S."/>
            <person name="Taoka A."/>
            <person name="Kobayashi H."/>
            <person name="Maekawa T."/>
        </authorList>
    </citation>
    <scope>NUCLEOTIDE SEQUENCE [LARGE SCALE GENOMIC DNA]</scope>
    <source>
        <strain evidence="13 14">FCR-1</strain>
    </source>
</reference>
<dbReference type="InterPro" id="IPR048634">
    <property type="entry name" value="SecD_SecF_C"/>
</dbReference>
<dbReference type="NCBIfam" id="TIGR00916">
    <property type="entry name" value="2A0604s01"/>
    <property type="match status" value="1"/>
</dbReference>
<evidence type="ECO:0000256" key="2">
    <source>
        <dbReference type="ARBA" id="ARBA00022448"/>
    </source>
</evidence>
<feature type="transmembrane region" description="Helical" evidence="9">
    <location>
        <begin position="366"/>
        <end position="385"/>
    </location>
</feature>
<dbReference type="Pfam" id="PF21760">
    <property type="entry name" value="SecD_1st"/>
    <property type="match status" value="1"/>
</dbReference>
<dbReference type="Gene3D" id="3.30.70.3400">
    <property type="match status" value="2"/>
</dbReference>
<dbReference type="InterPro" id="IPR054384">
    <property type="entry name" value="SecDF_P1_head"/>
</dbReference>
<accession>A0ABQ0C6H5</accession>
<gene>
    <name evidence="9 13" type="primary">secD</name>
    <name evidence="13" type="ORF">SIID45300_00797</name>
</gene>
<comment type="subcellular location">
    <subcellularLocation>
        <location evidence="1 9">Cell membrane</location>
        <topology evidence="1 9">Multi-pass membrane protein</topology>
    </subcellularLocation>
</comment>
<evidence type="ECO:0000256" key="6">
    <source>
        <dbReference type="ARBA" id="ARBA00022989"/>
    </source>
</evidence>
<evidence type="ECO:0000256" key="3">
    <source>
        <dbReference type="ARBA" id="ARBA00022475"/>
    </source>
</evidence>
<evidence type="ECO:0000259" key="10">
    <source>
        <dbReference type="Pfam" id="PF02355"/>
    </source>
</evidence>
<dbReference type="InterPro" id="IPR048631">
    <property type="entry name" value="SecD_1st"/>
</dbReference>
<organism evidence="13 14">
    <name type="scientific">Candidatus Magnetaquiglobus chichijimensis</name>
    <dbReference type="NCBI Taxonomy" id="3141448"/>
    <lineage>
        <taxon>Bacteria</taxon>
        <taxon>Pseudomonadati</taxon>
        <taxon>Pseudomonadota</taxon>
        <taxon>Magnetococcia</taxon>
        <taxon>Magnetococcales</taxon>
        <taxon>Candidatus Magnetaquicoccaceae</taxon>
        <taxon>Candidatus Magnetaquiglobus</taxon>
    </lineage>
</organism>
<feature type="transmembrane region" description="Helical" evidence="9">
    <location>
        <begin position="392"/>
        <end position="413"/>
    </location>
</feature>
<sequence length="527" mass="57886">MRHFPLWKTILSLIVVGGAMLYSLPTLMGGVPAWWPGWLPSKTVYRGLDLQGGLYLLLHVETDKAVEQSAENLVDEVRLSMRKAKLRYQAIKREGRDAVDLKLPADVAKADVLKVIKEEFRNSVAEETPDGVRLRLSPTEVTDLKKFAVDQSIQTIRSRIDQFGVAEPSLQKQGEDRILLQLPGLNDPSRAKTLIGRTARLEFKLVDEKGDLAAALAGNIPPDDQLLYEERGPRKGQAASRQPLLLKKRTNLTGDLLTDARVNFDQFGEALVSITFNHQGARKFAQLTGEHVGERMAIVLDDKVYSAPVLREKIEGGRAQITGNFTMEEAHDLAIVLRAGALPAPVTILEERTVGPTLGSDSIREGVLSSLIGGLMVIVFMAVYYKGLGMLANIAVIFNVFIVMAVLAALQAALTLPGIAGVVLLIGMAVDANVLIIERIREELRLGKTPFAAIDQGYEKAFMTILDSHVTTLATALILFQFGTGPVRGFAVTLIIGLISSLFTSITLTRMMLYYILHNRRIRQLSC</sequence>
<proteinExistence type="inferred from homology"/>
<dbReference type="NCBIfam" id="TIGR01129">
    <property type="entry name" value="secD"/>
    <property type="match status" value="1"/>
</dbReference>
<keyword evidence="4 9" id="KW-0812">Transmembrane</keyword>
<feature type="transmembrane region" description="Helical" evidence="9">
    <location>
        <begin position="489"/>
        <end position="517"/>
    </location>
</feature>
<evidence type="ECO:0000256" key="5">
    <source>
        <dbReference type="ARBA" id="ARBA00022927"/>
    </source>
</evidence>
<dbReference type="PANTHER" id="PTHR30081:SF1">
    <property type="entry name" value="PROTEIN TRANSLOCASE SUBUNIT SECD"/>
    <property type="match status" value="1"/>
</dbReference>
<evidence type="ECO:0000256" key="8">
    <source>
        <dbReference type="ARBA" id="ARBA00023136"/>
    </source>
</evidence>
<keyword evidence="8 9" id="KW-0472">Membrane</keyword>
<dbReference type="InterPro" id="IPR055344">
    <property type="entry name" value="SecD_SecF_C_bact"/>
</dbReference>
<evidence type="ECO:0000256" key="7">
    <source>
        <dbReference type="ARBA" id="ARBA00023010"/>
    </source>
</evidence>
<dbReference type="InterPro" id="IPR001036">
    <property type="entry name" value="Acrflvin-R"/>
</dbReference>
<feature type="transmembrane region" description="Helical" evidence="9">
    <location>
        <begin position="461"/>
        <end position="483"/>
    </location>
</feature>
<keyword evidence="3 9" id="KW-1003">Cell membrane</keyword>
<feature type="domain" description="SecDF P1 head subdomain" evidence="12">
    <location>
        <begin position="239"/>
        <end position="344"/>
    </location>
</feature>
<feature type="domain" description="Protein export membrane protein SecD/SecF C-terminal" evidence="10">
    <location>
        <begin position="347"/>
        <end position="516"/>
    </location>
</feature>
<feature type="domain" description="Protein translocase subunit SecDF P1" evidence="11">
    <location>
        <begin position="149"/>
        <end position="208"/>
    </location>
</feature>
<dbReference type="InterPro" id="IPR022813">
    <property type="entry name" value="SecD/SecF_arch_bac"/>
</dbReference>
<dbReference type="PANTHER" id="PTHR30081">
    <property type="entry name" value="PROTEIN-EXPORT MEMBRANE PROTEIN SEC"/>
    <property type="match status" value="1"/>
</dbReference>
<evidence type="ECO:0000313" key="13">
    <source>
        <dbReference type="EMBL" id="GAB0056489.1"/>
    </source>
</evidence>